<accession>S8D7L9</accession>
<dbReference type="Proteomes" id="UP000015453">
    <property type="component" value="Unassembled WGS sequence"/>
</dbReference>
<gene>
    <name evidence="1" type="ORF">M569_16100</name>
</gene>
<proteinExistence type="predicted"/>
<feature type="non-terminal residue" evidence="1">
    <location>
        <position position="1"/>
    </location>
</feature>
<reference evidence="1 2" key="1">
    <citation type="journal article" date="2013" name="BMC Genomics">
        <title>The miniature genome of a carnivorous plant Genlisea aurea contains a low number of genes and short non-coding sequences.</title>
        <authorList>
            <person name="Leushkin E.V."/>
            <person name="Sutormin R.A."/>
            <person name="Nabieva E.R."/>
            <person name="Penin A.A."/>
            <person name="Kondrashov A.S."/>
            <person name="Logacheva M.D."/>
        </authorList>
    </citation>
    <scope>NUCLEOTIDE SEQUENCE [LARGE SCALE GENOMIC DNA]</scope>
</reference>
<sequence length="81" mass="9440">DDHEFRIRMNLDPGVFNNLCFKFCEIGYTSSELTRQLDAEDNGGCRRRRTISCTGRKRTAEFVHTECEILDRAADEWVPIL</sequence>
<evidence type="ECO:0000313" key="1">
    <source>
        <dbReference type="EMBL" id="EPS58713.1"/>
    </source>
</evidence>
<keyword evidence="2" id="KW-1185">Reference proteome</keyword>
<dbReference type="AlphaFoldDB" id="S8D7L9"/>
<organism evidence="1 2">
    <name type="scientific">Genlisea aurea</name>
    <dbReference type="NCBI Taxonomy" id="192259"/>
    <lineage>
        <taxon>Eukaryota</taxon>
        <taxon>Viridiplantae</taxon>
        <taxon>Streptophyta</taxon>
        <taxon>Embryophyta</taxon>
        <taxon>Tracheophyta</taxon>
        <taxon>Spermatophyta</taxon>
        <taxon>Magnoliopsida</taxon>
        <taxon>eudicotyledons</taxon>
        <taxon>Gunneridae</taxon>
        <taxon>Pentapetalae</taxon>
        <taxon>asterids</taxon>
        <taxon>lamiids</taxon>
        <taxon>Lamiales</taxon>
        <taxon>Lentibulariaceae</taxon>
        <taxon>Genlisea</taxon>
    </lineage>
</organism>
<comment type="caution">
    <text evidence="1">The sequence shown here is derived from an EMBL/GenBank/DDBJ whole genome shotgun (WGS) entry which is preliminary data.</text>
</comment>
<name>S8D7L9_9LAMI</name>
<evidence type="ECO:0000313" key="2">
    <source>
        <dbReference type="Proteomes" id="UP000015453"/>
    </source>
</evidence>
<protein>
    <submittedName>
        <fullName evidence="1">Uncharacterized protein</fullName>
    </submittedName>
</protein>
<dbReference type="EMBL" id="AUSU01008963">
    <property type="protein sequence ID" value="EPS58713.1"/>
    <property type="molecule type" value="Genomic_DNA"/>
</dbReference>